<dbReference type="PANTHER" id="PTHR10170:SF10">
    <property type="entry name" value="HUNTINGTIN"/>
    <property type="match status" value="1"/>
</dbReference>
<proteinExistence type="predicted"/>
<dbReference type="STRING" id="31246.A0A183P5W4"/>
<sequence>MFDEIHTESTTYQLDTLFNIFITPQCKLVSFEKGKHCSTCTRSTMPISLRIIASIKACNILEWILKTCDNKVEQPNETTWLLNSAKDLLMQYNLSAALNGIRLIHALSECSNIKEKKISNILNSVCLRCSPRILYYALVLGSSSASSSLSLNSLSAVPEITNQAHKPCSKTSHITPCVNVLFRVAQKILFQNIQNIVTNPSELFTEIEDPNLADSVQTYLTGLSFALLEFLRVLPHLPLGDLVPIEKETDALSFLLILIEFFFHSMGYPYSKIASVCSGNNYSNTDHVVNQSQIMNKDALNRSAKGVDLFGGDGKKILSIFLVFIWMIDKSACLSEYTTIWSKSTNQHMIIAVQRILDEYTQQSITKSSSLLPAQLSTTVLLNNLLTPLHPPIMGLWWPDSICASTLSYFCAATASVASFSILNSNTNQTRLGNIEGGFIQTCQLIGKCRLLRSNFIQSMGLDIVGQLNICTLGISRLLHTLNVSSSYSYSSINMSFHESNDVKTSDCINSFVNLDLDHLIVNTTRLNAMGWLDRREFERIWTNYLELLSSASDAQQNIYSIKIESDNGQLTSSEESIECNQSIVIGLRGLTRLLMDTSLKPQPGDTLYSRLHHHSRLGIPHFSHTKLGRKLISLLTMIEREQDYINNSHEYSLICTTHSEYMNRLNETGDLELINLERLTNWFSDGPSQFAVDRLIRRLRMRENPNPTVWSSVIDHPSESEKLQLTTSQSINPLPSEFE</sequence>
<evidence type="ECO:0000313" key="2">
    <source>
        <dbReference type="Proteomes" id="UP000269396"/>
    </source>
</evidence>
<dbReference type="PANTHER" id="PTHR10170">
    <property type="entry name" value="HUNTINGTON DISEASE PROTEIN"/>
    <property type="match status" value="1"/>
</dbReference>
<gene>
    <name evidence="1" type="ORF">SMTD_LOCUS9750</name>
</gene>
<keyword evidence="2" id="KW-1185">Reference proteome</keyword>
<dbReference type="AlphaFoldDB" id="A0A183P5W4"/>
<dbReference type="Proteomes" id="UP000269396">
    <property type="component" value="Unassembled WGS sequence"/>
</dbReference>
<name>A0A183P5W4_9TREM</name>
<dbReference type="EMBL" id="UZAL01029959">
    <property type="protein sequence ID" value="VDP51316.1"/>
    <property type="molecule type" value="Genomic_DNA"/>
</dbReference>
<dbReference type="GO" id="GO:0005737">
    <property type="term" value="C:cytoplasm"/>
    <property type="evidence" value="ECO:0007669"/>
    <property type="project" value="TreeGrafter"/>
</dbReference>
<evidence type="ECO:0000313" key="1">
    <source>
        <dbReference type="EMBL" id="VDP51316.1"/>
    </source>
</evidence>
<protein>
    <submittedName>
        <fullName evidence="1">Uncharacterized protein</fullName>
    </submittedName>
</protein>
<reference evidence="1 2" key="1">
    <citation type="submission" date="2018-11" db="EMBL/GenBank/DDBJ databases">
        <authorList>
            <consortium name="Pathogen Informatics"/>
        </authorList>
    </citation>
    <scope>NUCLEOTIDE SEQUENCE [LARGE SCALE GENOMIC DNA]</scope>
    <source>
        <strain>Denwood</strain>
        <strain evidence="2">Zambia</strain>
    </source>
</reference>
<dbReference type="InterPro" id="IPR028426">
    <property type="entry name" value="Huntingtin_fam"/>
</dbReference>
<organism evidence="1 2">
    <name type="scientific">Schistosoma mattheei</name>
    <dbReference type="NCBI Taxonomy" id="31246"/>
    <lineage>
        <taxon>Eukaryota</taxon>
        <taxon>Metazoa</taxon>
        <taxon>Spiralia</taxon>
        <taxon>Lophotrochozoa</taxon>
        <taxon>Platyhelminthes</taxon>
        <taxon>Trematoda</taxon>
        <taxon>Digenea</taxon>
        <taxon>Strigeidida</taxon>
        <taxon>Schistosomatoidea</taxon>
        <taxon>Schistosomatidae</taxon>
        <taxon>Schistosoma</taxon>
    </lineage>
</organism>
<accession>A0A183P5W4</accession>